<protein>
    <recommendedName>
        <fullName evidence="11">AI-2E family transporter</fullName>
    </recommendedName>
</protein>
<feature type="transmembrane region" description="Helical" evidence="8">
    <location>
        <begin position="168"/>
        <end position="188"/>
    </location>
</feature>
<evidence type="ECO:0000256" key="4">
    <source>
        <dbReference type="ARBA" id="ARBA00022475"/>
    </source>
</evidence>
<feature type="transmembrane region" description="Helical" evidence="8">
    <location>
        <begin position="248"/>
        <end position="269"/>
    </location>
</feature>
<comment type="similarity">
    <text evidence="2">Belongs to the autoinducer-2 exporter (AI-2E) (TC 2.A.86) family.</text>
</comment>
<keyword evidence="5 8" id="KW-0812">Transmembrane</keyword>
<organism evidence="9 10">
    <name type="scientific">Candidatus Wolfebacteria bacterium CG1_02_39_135</name>
    <dbReference type="NCBI Taxonomy" id="1805425"/>
    <lineage>
        <taxon>Bacteria</taxon>
        <taxon>Candidatus Wolfeibacteriota</taxon>
    </lineage>
</organism>
<dbReference type="EMBL" id="MNWX01000020">
    <property type="protein sequence ID" value="OIO65365.1"/>
    <property type="molecule type" value="Genomic_DNA"/>
</dbReference>
<dbReference type="Pfam" id="PF01594">
    <property type="entry name" value="AI-2E_transport"/>
    <property type="match status" value="1"/>
</dbReference>
<evidence type="ECO:0000256" key="1">
    <source>
        <dbReference type="ARBA" id="ARBA00004651"/>
    </source>
</evidence>
<dbReference type="STRING" id="1805425.AUJ30_01140"/>
<evidence type="ECO:0008006" key="11">
    <source>
        <dbReference type="Google" id="ProtNLM"/>
    </source>
</evidence>
<evidence type="ECO:0000256" key="7">
    <source>
        <dbReference type="ARBA" id="ARBA00023136"/>
    </source>
</evidence>
<evidence type="ECO:0000256" key="6">
    <source>
        <dbReference type="ARBA" id="ARBA00022989"/>
    </source>
</evidence>
<dbReference type="PANTHER" id="PTHR21716:SF53">
    <property type="entry name" value="PERMEASE PERM-RELATED"/>
    <property type="match status" value="1"/>
</dbReference>
<proteinExistence type="inferred from homology"/>
<comment type="caution">
    <text evidence="9">The sequence shown here is derived from an EMBL/GenBank/DDBJ whole genome shotgun (WGS) entry which is preliminary data.</text>
</comment>
<dbReference type="PANTHER" id="PTHR21716">
    <property type="entry name" value="TRANSMEMBRANE PROTEIN"/>
    <property type="match status" value="1"/>
</dbReference>
<reference evidence="9 10" key="1">
    <citation type="journal article" date="2016" name="Environ. Microbiol.">
        <title>Genomic resolution of a cold subsurface aquifer community provides metabolic insights for novel microbes adapted to high CO concentrations.</title>
        <authorList>
            <person name="Probst A.J."/>
            <person name="Castelle C.J."/>
            <person name="Singh A."/>
            <person name="Brown C.T."/>
            <person name="Anantharaman K."/>
            <person name="Sharon I."/>
            <person name="Hug L.A."/>
            <person name="Burstein D."/>
            <person name="Emerson J.B."/>
            <person name="Thomas B.C."/>
            <person name="Banfield J.F."/>
        </authorList>
    </citation>
    <scope>NUCLEOTIDE SEQUENCE [LARGE SCALE GENOMIC DNA]</scope>
    <source>
        <strain evidence="9">CG1_02_39_135</strain>
    </source>
</reference>
<evidence type="ECO:0000313" key="9">
    <source>
        <dbReference type="EMBL" id="OIO65365.1"/>
    </source>
</evidence>
<dbReference type="PRINTS" id="PR00173">
    <property type="entry name" value="EDTRNSPORT"/>
</dbReference>
<dbReference type="GO" id="GO:0055085">
    <property type="term" value="P:transmembrane transport"/>
    <property type="evidence" value="ECO:0007669"/>
    <property type="project" value="TreeGrafter"/>
</dbReference>
<feature type="transmembrane region" description="Helical" evidence="8">
    <location>
        <begin position="224"/>
        <end position="242"/>
    </location>
</feature>
<comment type="subcellular location">
    <subcellularLocation>
        <location evidence="1">Cell membrane</location>
        <topology evidence="1">Multi-pass membrane protein</topology>
    </subcellularLocation>
</comment>
<evidence type="ECO:0000256" key="5">
    <source>
        <dbReference type="ARBA" id="ARBA00022692"/>
    </source>
</evidence>
<evidence type="ECO:0000256" key="8">
    <source>
        <dbReference type="SAM" id="Phobius"/>
    </source>
</evidence>
<dbReference type="Proteomes" id="UP000182693">
    <property type="component" value="Unassembled WGS sequence"/>
</dbReference>
<dbReference type="GO" id="GO:0005886">
    <property type="term" value="C:plasma membrane"/>
    <property type="evidence" value="ECO:0007669"/>
    <property type="project" value="UniProtKB-SubCell"/>
</dbReference>
<keyword evidence="3" id="KW-0813">Transport</keyword>
<evidence type="ECO:0000256" key="2">
    <source>
        <dbReference type="ARBA" id="ARBA00009773"/>
    </source>
</evidence>
<name>A0A1J4Y3M3_9BACT</name>
<sequence length="339" mass="37378">MSNEISWTTLWRIFLMLLFVLALFWARQALIILFLAIVISSSIDGLVSWLQRKKIPRIFGTLLIFLVALTILALLLYTLIPIAIFELQSLLGNLKKIEIPIFGALDISQFVGIDKYLGNLGNLADVLFSGGASFLNIVAAVFGNLALIITTLILSFYLTVNRAGVEKFLRIILPIIYEDYIVGIYLRARKKMGRWLQGQILLMLVVGAATTIGLWILGVKYSLILGILAGVLEIVPIVGPIFSGTIAFLVAISESWILGLYVIILFLVIQQAESHLLIPLIMRKTVGISPVVVVIALLAGSQIAGLVGIILAVPTAVVLQEVIEDWERKKLKTQRLEMS</sequence>
<feature type="transmembrane region" description="Helical" evidence="8">
    <location>
        <begin position="62"/>
        <end position="85"/>
    </location>
</feature>
<feature type="transmembrane region" description="Helical" evidence="8">
    <location>
        <begin position="31"/>
        <end position="50"/>
    </location>
</feature>
<keyword evidence="7 8" id="KW-0472">Membrane</keyword>
<feature type="transmembrane region" description="Helical" evidence="8">
    <location>
        <begin position="7"/>
        <end position="25"/>
    </location>
</feature>
<evidence type="ECO:0000256" key="3">
    <source>
        <dbReference type="ARBA" id="ARBA00022448"/>
    </source>
</evidence>
<dbReference type="InterPro" id="IPR002549">
    <property type="entry name" value="AI-2E-like"/>
</dbReference>
<feature type="transmembrane region" description="Helical" evidence="8">
    <location>
        <begin position="134"/>
        <end position="156"/>
    </location>
</feature>
<dbReference type="AlphaFoldDB" id="A0A1J4Y3M3"/>
<gene>
    <name evidence="9" type="ORF">AUJ30_01140</name>
</gene>
<keyword evidence="4" id="KW-1003">Cell membrane</keyword>
<accession>A0A1J4Y3M3</accession>
<keyword evidence="6 8" id="KW-1133">Transmembrane helix</keyword>
<feature type="transmembrane region" description="Helical" evidence="8">
    <location>
        <begin position="200"/>
        <end position="217"/>
    </location>
</feature>
<evidence type="ECO:0000313" key="10">
    <source>
        <dbReference type="Proteomes" id="UP000182693"/>
    </source>
</evidence>